<feature type="region of interest" description="Disordered" evidence="1">
    <location>
        <begin position="219"/>
        <end position="253"/>
    </location>
</feature>
<keyword evidence="3" id="KW-1185">Reference proteome</keyword>
<proteinExistence type="predicted"/>
<evidence type="ECO:0000256" key="1">
    <source>
        <dbReference type="SAM" id="MobiDB-lite"/>
    </source>
</evidence>
<dbReference type="EMBL" id="NBIV01000224">
    <property type="protein sequence ID" value="PXF41289.1"/>
    <property type="molecule type" value="Genomic_DNA"/>
</dbReference>
<evidence type="ECO:0000313" key="2">
    <source>
        <dbReference type="EMBL" id="PXF41289.1"/>
    </source>
</evidence>
<sequence length="325" mass="36326">MPKLSAKNLLQRDWERYDIHGRYNPTYFDKRAPSPLESPLPEEQPSPVNELHSSKLPPPREYYPDHYDDNDGFVALLPYITQPAPKTNTPDVIDLTPSPRARRAAARAKAALPKYYAGSHDDSHGVRVLREASRTHEDTPKPLVVHARVERTPPSFKPRQPRAVPSRSTAPAKREAHLSQCAQTKHVDAHNPRIAKAESKPIPYVNANRTVSTAHACLPPSARRTKPSQRAAKTVKASPPARDKKRTWSQTEGDVKCTPANKRIKVAHSKPQAVAVMEDQHPSDLRTFMNSIRASAWLHNAELPQSARKKTESSSAHIEKTGRTT</sequence>
<name>A0A2V3IGU0_9FLOR</name>
<accession>A0A2V3IGU0</accession>
<dbReference type="AlphaFoldDB" id="A0A2V3IGU0"/>
<dbReference type="Proteomes" id="UP000247409">
    <property type="component" value="Unassembled WGS sequence"/>
</dbReference>
<protein>
    <submittedName>
        <fullName evidence="2">Uncharacterized protein</fullName>
    </submittedName>
</protein>
<feature type="region of interest" description="Disordered" evidence="1">
    <location>
        <begin position="153"/>
        <end position="190"/>
    </location>
</feature>
<evidence type="ECO:0000313" key="3">
    <source>
        <dbReference type="Proteomes" id="UP000247409"/>
    </source>
</evidence>
<feature type="region of interest" description="Disordered" evidence="1">
    <location>
        <begin position="302"/>
        <end position="325"/>
    </location>
</feature>
<organism evidence="2 3">
    <name type="scientific">Gracilariopsis chorda</name>
    <dbReference type="NCBI Taxonomy" id="448386"/>
    <lineage>
        <taxon>Eukaryota</taxon>
        <taxon>Rhodophyta</taxon>
        <taxon>Florideophyceae</taxon>
        <taxon>Rhodymeniophycidae</taxon>
        <taxon>Gracilariales</taxon>
        <taxon>Gracilariaceae</taxon>
        <taxon>Gracilariopsis</taxon>
    </lineage>
</organism>
<comment type="caution">
    <text evidence="2">The sequence shown here is derived from an EMBL/GenBank/DDBJ whole genome shotgun (WGS) entry which is preliminary data.</text>
</comment>
<feature type="region of interest" description="Disordered" evidence="1">
    <location>
        <begin position="24"/>
        <end position="69"/>
    </location>
</feature>
<gene>
    <name evidence="2" type="ORF">BWQ96_08998</name>
</gene>
<feature type="compositionally biased region" description="Basic and acidic residues" evidence="1">
    <location>
        <begin position="309"/>
        <end position="325"/>
    </location>
</feature>
<reference evidence="2 3" key="1">
    <citation type="journal article" date="2018" name="Mol. Biol. Evol.">
        <title>Analysis of the draft genome of the red seaweed Gracilariopsis chorda provides insights into genome size evolution in Rhodophyta.</title>
        <authorList>
            <person name="Lee J."/>
            <person name="Yang E.C."/>
            <person name="Graf L."/>
            <person name="Yang J.H."/>
            <person name="Qiu H."/>
            <person name="Zel Zion U."/>
            <person name="Chan C.X."/>
            <person name="Stephens T.G."/>
            <person name="Weber A.P.M."/>
            <person name="Boo G.H."/>
            <person name="Boo S.M."/>
            <person name="Kim K.M."/>
            <person name="Shin Y."/>
            <person name="Jung M."/>
            <person name="Lee S.J."/>
            <person name="Yim H.S."/>
            <person name="Lee J.H."/>
            <person name="Bhattacharya D."/>
            <person name="Yoon H.S."/>
        </authorList>
    </citation>
    <scope>NUCLEOTIDE SEQUENCE [LARGE SCALE GENOMIC DNA]</scope>
    <source>
        <strain evidence="2 3">SKKU-2015</strain>
        <tissue evidence="2">Whole body</tissue>
    </source>
</reference>